<evidence type="ECO:0000256" key="1">
    <source>
        <dbReference type="ARBA" id="ARBA00005525"/>
    </source>
</evidence>
<reference evidence="4" key="1">
    <citation type="submission" date="2019-09" db="EMBL/GenBank/DDBJ databases">
        <title>Characterisation of the sponge microbiome using genome-centric metagenomics.</title>
        <authorList>
            <person name="Engelberts J.P."/>
            <person name="Robbins S.J."/>
            <person name="De Goeij J.M."/>
            <person name="Aranda M."/>
            <person name="Bell S.C."/>
            <person name="Webster N.S."/>
        </authorList>
    </citation>
    <scope>NUCLEOTIDE SEQUENCE</scope>
    <source>
        <strain evidence="4">SB0664_bin_43</strain>
    </source>
</reference>
<gene>
    <name evidence="4" type="ORF">F4Y60_03285</name>
</gene>
<evidence type="ECO:0000256" key="2">
    <source>
        <dbReference type="ARBA" id="ARBA00023002"/>
    </source>
</evidence>
<accession>A0A6B0XZN6</accession>
<sequence>MEIGDVSRRGLVLLGCGKMGGALLQGWFGQGMDMKAVWVVDPALSDEMSAPVGVNLNADLPASPAIVVVAVKPQVMDSALETVRRFGGHQDTLFLSVAAGVTLERFEAALGSSTPVIRAMPNTPAAIGRGITALVCNDR</sequence>
<dbReference type="PANTHER" id="PTHR11645">
    <property type="entry name" value="PYRROLINE-5-CARBOXYLATE REDUCTASE"/>
    <property type="match status" value="1"/>
</dbReference>
<dbReference type="EMBL" id="VXRY01000127">
    <property type="protein sequence ID" value="MXY33112.1"/>
    <property type="molecule type" value="Genomic_DNA"/>
</dbReference>
<feature type="non-terminal residue" evidence="4">
    <location>
        <position position="139"/>
    </location>
</feature>
<dbReference type="AlphaFoldDB" id="A0A6B0XZN6"/>
<evidence type="ECO:0000313" key="4">
    <source>
        <dbReference type="EMBL" id="MXY33112.1"/>
    </source>
</evidence>
<dbReference type="PANTHER" id="PTHR11645:SF0">
    <property type="entry name" value="PYRROLINE-5-CARBOXYLATE REDUCTASE 3"/>
    <property type="match status" value="1"/>
</dbReference>
<proteinExistence type="inferred from homology"/>
<dbReference type="Pfam" id="PF03807">
    <property type="entry name" value="F420_oxidored"/>
    <property type="match status" value="1"/>
</dbReference>
<feature type="domain" description="Pyrroline-5-carboxylate reductase catalytic N-terminal" evidence="3">
    <location>
        <begin position="12"/>
        <end position="100"/>
    </location>
</feature>
<dbReference type="Gene3D" id="3.40.50.720">
    <property type="entry name" value="NAD(P)-binding Rossmann-like Domain"/>
    <property type="match status" value="1"/>
</dbReference>
<dbReference type="GO" id="GO:0055129">
    <property type="term" value="P:L-proline biosynthetic process"/>
    <property type="evidence" value="ECO:0007669"/>
    <property type="project" value="TreeGrafter"/>
</dbReference>
<evidence type="ECO:0000259" key="3">
    <source>
        <dbReference type="Pfam" id="PF03807"/>
    </source>
</evidence>
<name>A0A6B0XZN6_9RHOB</name>
<comment type="caution">
    <text evidence="4">The sequence shown here is derived from an EMBL/GenBank/DDBJ whole genome shotgun (WGS) entry which is preliminary data.</text>
</comment>
<comment type="similarity">
    <text evidence="1">Belongs to the pyrroline-5-carboxylate reductase family.</text>
</comment>
<protein>
    <submittedName>
        <fullName evidence="4">Pyrroline-5-carboxylate reductase</fullName>
    </submittedName>
</protein>
<dbReference type="SUPFAM" id="SSF51735">
    <property type="entry name" value="NAD(P)-binding Rossmann-fold domains"/>
    <property type="match status" value="1"/>
</dbReference>
<organism evidence="4">
    <name type="scientific">Boseongicola sp. SB0664_bin_43</name>
    <dbReference type="NCBI Taxonomy" id="2604844"/>
    <lineage>
        <taxon>Bacteria</taxon>
        <taxon>Pseudomonadati</taxon>
        <taxon>Pseudomonadota</taxon>
        <taxon>Alphaproteobacteria</taxon>
        <taxon>Rhodobacterales</taxon>
        <taxon>Paracoccaceae</taxon>
        <taxon>Boseongicola</taxon>
    </lineage>
</organism>
<dbReference type="InterPro" id="IPR036291">
    <property type="entry name" value="NAD(P)-bd_dom_sf"/>
</dbReference>
<dbReference type="InterPro" id="IPR028939">
    <property type="entry name" value="P5C_Rdtase_cat_N"/>
</dbReference>
<keyword evidence="2" id="KW-0560">Oxidoreductase</keyword>
<dbReference type="GO" id="GO:0004735">
    <property type="term" value="F:pyrroline-5-carboxylate reductase activity"/>
    <property type="evidence" value="ECO:0007669"/>
    <property type="project" value="TreeGrafter"/>
</dbReference>